<dbReference type="AlphaFoldDB" id="A0A645DW53"/>
<evidence type="ECO:0000313" key="1">
    <source>
        <dbReference type="EMBL" id="MPM92572.1"/>
    </source>
</evidence>
<protein>
    <submittedName>
        <fullName evidence="1">Uncharacterized protein</fullName>
    </submittedName>
</protein>
<sequence length="50" mass="5303">MGQACVGELGKDYKGEDALGVEYLCFAASLVDVDQVSPIPVIVRDISDSE</sequence>
<accession>A0A645DW53</accession>
<comment type="caution">
    <text evidence="1">The sequence shown here is derived from an EMBL/GenBank/DDBJ whole genome shotgun (WGS) entry which is preliminary data.</text>
</comment>
<organism evidence="1">
    <name type="scientific">bioreactor metagenome</name>
    <dbReference type="NCBI Taxonomy" id="1076179"/>
    <lineage>
        <taxon>unclassified sequences</taxon>
        <taxon>metagenomes</taxon>
        <taxon>ecological metagenomes</taxon>
    </lineage>
</organism>
<dbReference type="EMBL" id="VSSQ01039498">
    <property type="protein sequence ID" value="MPM92572.1"/>
    <property type="molecule type" value="Genomic_DNA"/>
</dbReference>
<name>A0A645DW53_9ZZZZ</name>
<reference evidence="1" key="1">
    <citation type="submission" date="2019-08" db="EMBL/GenBank/DDBJ databases">
        <authorList>
            <person name="Kucharzyk K."/>
            <person name="Murdoch R.W."/>
            <person name="Higgins S."/>
            <person name="Loffler F."/>
        </authorList>
    </citation>
    <scope>NUCLEOTIDE SEQUENCE</scope>
</reference>
<proteinExistence type="predicted"/>
<gene>
    <name evidence="1" type="ORF">SDC9_139707</name>
</gene>